<accession>A0A561ETX1</accession>
<keyword evidence="3" id="KW-1185">Reference proteome</keyword>
<dbReference type="AlphaFoldDB" id="A0A561ETX1"/>
<proteinExistence type="predicted"/>
<dbReference type="Proteomes" id="UP000318416">
    <property type="component" value="Unassembled WGS sequence"/>
</dbReference>
<evidence type="ECO:0000313" key="3">
    <source>
        <dbReference type="Proteomes" id="UP000318416"/>
    </source>
</evidence>
<feature type="region of interest" description="Disordered" evidence="1">
    <location>
        <begin position="57"/>
        <end position="76"/>
    </location>
</feature>
<dbReference type="OrthoDB" id="4229571at2"/>
<comment type="caution">
    <text evidence="2">The sequence shown here is derived from an EMBL/GenBank/DDBJ whole genome shotgun (WGS) entry which is preliminary data.</text>
</comment>
<protein>
    <submittedName>
        <fullName evidence="2">Uncharacterized protein</fullName>
    </submittedName>
</protein>
<sequence>MFTTTPDHLGATLIFNADAARSLGSAPANPCDRGLRGGSHVETQVDIRLNATASCINPGQHHPKADNKQSVSQTGTCPVQNGQAQFTLTVTATFKPQCSPPMTVVFSHITLADVAHNVSANVPGTF</sequence>
<gene>
    <name evidence="2" type="ORF">FB465_4165</name>
</gene>
<organism evidence="2 3">
    <name type="scientific">Kitasatospora atroaurantiaca</name>
    <dbReference type="NCBI Taxonomy" id="285545"/>
    <lineage>
        <taxon>Bacteria</taxon>
        <taxon>Bacillati</taxon>
        <taxon>Actinomycetota</taxon>
        <taxon>Actinomycetes</taxon>
        <taxon>Kitasatosporales</taxon>
        <taxon>Streptomycetaceae</taxon>
        <taxon>Kitasatospora</taxon>
    </lineage>
</organism>
<dbReference type="RefSeq" id="WP_145792614.1">
    <property type="nucleotide sequence ID" value="NZ_BAAABR010000045.1"/>
</dbReference>
<reference evidence="2 3" key="1">
    <citation type="submission" date="2019-06" db="EMBL/GenBank/DDBJ databases">
        <title>Sequencing the genomes of 1000 actinobacteria strains.</title>
        <authorList>
            <person name="Klenk H.-P."/>
        </authorList>
    </citation>
    <scope>NUCLEOTIDE SEQUENCE [LARGE SCALE GENOMIC DNA]</scope>
    <source>
        <strain evidence="2 3">DSM 41649</strain>
    </source>
</reference>
<evidence type="ECO:0000256" key="1">
    <source>
        <dbReference type="SAM" id="MobiDB-lite"/>
    </source>
</evidence>
<evidence type="ECO:0000313" key="2">
    <source>
        <dbReference type="EMBL" id="TWE19063.1"/>
    </source>
</evidence>
<name>A0A561ETX1_9ACTN</name>
<dbReference type="EMBL" id="VIVR01000001">
    <property type="protein sequence ID" value="TWE19063.1"/>
    <property type="molecule type" value="Genomic_DNA"/>
</dbReference>